<name>A0A5E4Q7P1_9NEOP</name>
<dbReference type="Proteomes" id="UP000324832">
    <property type="component" value="Unassembled WGS sequence"/>
</dbReference>
<accession>A0A5E4Q7P1</accession>
<gene>
    <name evidence="1" type="ORF">LSINAPIS_LOCUS5586</name>
</gene>
<sequence>MRGLVASPNDAHTVSASPFIQTSYQGNRWPYVNSDSQALNSNAQPSSVQSGAYSGYNNNLNPAYVPSKANLGTVASSNFIEKMQEIINSNESKLTKKPYTIIYPDGKIEYTDNISQIIQKYPNHTILRANDLRNYKIPMGVSENVEIKAKPVAYATYPRPHSTIIPINDLPKPEPLGDMPLERLVPNTMFGEELTTKSLPITHMLLKSSLDKSVILPNISNTKKNQEGIDESVSIDFQNANIDTTSNAVGITQNTNKFNELNGNPSPTENILNDSTNAVNEFQSSTIIPGTESPYELAQHSENITNKNNSIKNNGLTIESSYEVPKVTGDSNQNIDDKIDDKIYIPNVSFLSPNETDSPFWFIADDASWDKLYKNDTTNAVYFVFIPPMVSVETVTHVTIYPNGTRVEEVTKILSNGNGKTPTVTKTIKTTNADGKIELNRLP</sequence>
<organism evidence="1 2">
    <name type="scientific">Leptidea sinapis</name>
    <dbReference type="NCBI Taxonomy" id="189913"/>
    <lineage>
        <taxon>Eukaryota</taxon>
        <taxon>Metazoa</taxon>
        <taxon>Ecdysozoa</taxon>
        <taxon>Arthropoda</taxon>
        <taxon>Hexapoda</taxon>
        <taxon>Insecta</taxon>
        <taxon>Pterygota</taxon>
        <taxon>Neoptera</taxon>
        <taxon>Endopterygota</taxon>
        <taxon>Lepidoptera</taxon>
        <taxon>Glossata</taxon>
        <taxon>Ditrysia</taxon>
        <taxon>Papilionoidea</taxon>
        <taxon>Pieridae</taxon>
        <taxon>Dismorphiinae</taxon>
        <taxon>Leptidea</taxon>
    </lineage>
</organism>
<reference evidence="1 2" key="1">
    <citation type="submission" date="2017-07" db="EMBL/GenBank/DDBJ databases">
        <authorList>
            <person name="Talla V."/>
            <person name="Backstrom N."/>
        </authorList>
    </citation>
    <scope>NUCLEOTIDE SEQUENCE [LARGE SCALE GENOMIC DNA]</scope>
</reference>
<evidence type="ECO:0000313" key="2">
    <source>
        <dbReference type="Proteomes" id="UP000324832"/>
    </source>
</evidence>
<keyword evidence="2" id="KW-1185">Reference proteome</keyword>
<dbReference type="AlphaFoldDB" id="A0A5E4Q7P1"/>
<protein>
    <submittedName>
        <fullName evidence="1">Uncharacterized protein</fullName>
    </submittedName>
</protein>
<evidence type="ECO:0000313" key="1">
    <source>
        <dbReference type="EMBL" id="VVC93383.1"/>
    </source>
</evidence>
<proteinExistence type="predicted"/>
<dbReference type="EMBL" id="FZQP02001626">
    <property type="protein sequence ID" value="VVC93383.1"/>
    <property type="molecule type" value="Genomic_DNA"/>
</dbReference>